<keyword evidence="1" id="KW-0472">Membrane</keyword>
<name>A0A163ITH8_ABSGL</name>
<feature type="transmembrane region" description="Helical" evidence="1">
    <location>
        <begin position="80"/>
        <end position="98"/>
    </location>
</feature>
<protein>
    <submittedName>
        <fullName evidence="2">Uncharacterized protein</fullName>
    </submittedName>
</protein>
<gene>
    <name evidence="2" type="primary">ABSGL_00552.1 scaffold 832</name>
</gene>
<dbReference type="InParanoid" id="A0A163ITH8"/>
<organism evidence="2">
    <name type="scientific">Absidia glauca</name>
    <name type="common">Pin mould</name>
    <dbReference type="NCBI Taxonomy" id="4829"/>
    <lineage>
        <taxon>Eukaryota</taxon>
        <taxon>Fungi</taxon>
        <taxon>Fungi incertae sedis</taxon>
        <taxon>Mucoromycota</taxon>
        <taxon>Mucoromycotina</taxon>
        <taxon>Mucoromycetes</taxon>
        <taxon>Mucorales</taxon>
        <taxon>Cunninghamellaceae</taxon>
        <taxon>Absidia</taxon>
    </lineage>
</organism>
<evidence type="ECO:0000313" key="2">
    <source>
        <dbReference type="EMBL" id="SAL95234.1"/>
    </source>
</evidence>
<keyword evidence="3" id="KW-1185">Reference proteome</keyword>
<sequence>MKTAYAAEFELNYKKAAKRIQSCFFYTTLQPFAMLKSFFFIIDYLFFLTLIPVIVHSPVIRQSFSSWLSQVVALSSCDPPLSLFALYIVCITLLIHNLDSLKVLHSVSRKVIKAFKALGHLIFFKTRLVHRFRPDPDTYLEDTRLTFAERRLVFTYPEYLSSILLLWMTTTPLHSHSTMLATIETGFFAMMVLCEYVLPIQTLIHHAHIGYKFSLIWTFVYVLFPLRVSYLFSTISRQFHTVVNYLLPLMLMQPFKDFSFRSIPSLPLFAEKAVRSVDQDP</sequence>
<evidence type="ECO:0000313" key="3">
    <source>
        <dbReference type="Proteomes" id="UP000078561"/>
    </source>
</evidence>
<feature type="transmembrane region" description="Helical" evidence="1">
    <location>
        <begin position="38"/>
        <end position="60"/>
    </location>
</feature>
<proteinExistence type="predicted"/>
<keyword evidence="1" id="KW-1133">Transmembrane helix</keyword>
<dbReference type="Proteomes" id="UP000078561">
    <property type="component" value="Unassembled WGS sequence"/>
</dbReference>
<keyword evidence="1" id="KW-0812">Transmembrane</keyword>
<feature type="transmembrane region" description="Helical" evidence="1">
    <location>
        <begin position="210"/>
        <end position="232"/>
    </location>
</feature>
<dbReference type="AlphaFoldDB" id="A0A163ITH8"/>
<evidence type="ECO:0000256" key="1">
    <source>
        <dbReference type="SAM" id="Phobius"/>
    </source>
</evidence>
<accession>A0A163ITH8</accession>
<feature type="transmembrane region" description="Helical" evidence="1">
    <location>
        <begin position="179"/>
        <end position="198"/>
    </location>
</feature>
<feature type="transmembrane region" description="Helical" evidence="1">
    <location>
        <begin position="153"/>
        <end position="173"/>
    </location>
</feature>
<reference evidence="2" key="1">
    <citation type="submission" date="2016-04" db="EMBL/GenBank/DDBJ databases">
        <authorList>
            <person name="Evans L.H."/>
            <person name="Alamgir A."/>
            <person name="Owens N."/>
            <person name="Weber N.D."/>
            <person name="Virtaneva K."/>
            <person name="Barbian K."/>
            <person name="Babar A."/>
            <person name="Rosenke K."/>
        </authorList>
    </citation>
    <scope>NUCLEOTIDE SEQUENCE [LARGE SCALE GENOMIC DNA]</scope>
    <source>
        <strain evidence="2">CBS 101.48</strain>
    </source>
</reference>
<dbReference type="EMBL" id="LT550270">
    <property type="protein sequence ID" value="SAL95234.1"/>
    <property type="molecule type" value="Genomic_DNA"/>
</dbReference>